<gene>
    <name evidence="1" type="ORF">MM415B06537_0004</name>
</gene>
<dbReference type="NCBIfam" id="TIGR01641">
    <property type="entry name" value="phageSPP1_gp7"/>
    <property type="match status" value="1"/>
</dbReference>
<protein>
    <submittedName>
        <fullName evidence="1">Putative capsid morphogenesis protein</fullName>
    </submittedName>
</protein>
<dbReference type="AlphaFoldDB" id="A0A6M3LUJ8"/>
<reference evidence="1" key="1">
    <citation type="submission" date="2020-03" db="EMBL/GenBank/DDBJ databases">
        <title>The deep terrestrial virosphere.</title>
        <authorList>
            <person name="Holmfeldt K."/>
            <person name="Nilsson E."/>
            <person name="Simone D."/>
            <person name="Lopez-Fernandez M."/>
            <person name="Wu X."/>
            <person name="de Brujin I."/>
            <person name="Lundin D."/>
            <person name="Andersson A."/>
            <person name="Bertilsson S."/>
            <person name="Dopson M."/>
        </authorList>
    </citation>
    <scope>NUCLEOTIDE SEQUENCE</scope>
    <source>
        <strain evidence="1">MM415B06537</strain>
    </source>
</reference>
<sequence>MPDLMDEAARTWIAERSLLLAKNINATTMEAIRNELALGFEAGEPMIQLSKRIEGYFTDKAKIRAKMISRTETIAASNEGALHRYEKEGVNKSEFYPSPDACSQCTPLAGEYQTSQSHGMIPVHPNCRCTFLPVIGRAGDESALGQHKSAADNFTDAYRKDNYEHGLVIDKEGNTLFDRRGTKTSVSFTPAEYKQIKNADFFIHNHPNAKGFSAGDLEFMQDANIRQIVAVAGDKQVILEILSTSKKMPVSTLRGIRSATNKEYNEILRAGAHTGGRVVANDELYYELYSKRVNKVIDKAGLKYTEVIR</sequence>
<evidence type="ECO:0000313" key="1">
    <source>
        <dbReference type="EMBL" id="QJA97172.1"/>
    </source>
</evidence>
<accession>A0A6M3LUJ8</accession>
<dbReference type="InterPro" id="IPR006528">
    <property type="entry name" value="Phage_head_morphogenesis_dom"/>
</dbReference>
<organism evidence="1">
    <name type="scientific">viral metagenome</name>
    <dbReference type="NCBI Taxonomy" id="1070528"/>
    <lineage>
        <taxon>unclassified sequences</taxon>
        <taxon>metagenomes</taxon>
        <taxon>organismal metagenomes</taxon>
    </lineage>
</organism>
<dbReference type="EMBL" id="MT143469">
    <property type="protein sequence ID" value="QJA97172.1"/>
    <property type="molecule type" value="Genomic_DNA"/>
</dbReference>
<name>A0A6M3LUJ8_9ZZZZ</name>
<proteinExistence type="predicted"/>